<proteinExistence type="inferred from homology"/>
<comment type="similarity">
    <text evidence="1">Belongs to the ENY2 family.</text>
</comment>
<keyword evidence="1" id="KW-0539">Nucleus</keyword>
<dbReference type="InterPro" id="IPR038212">
    <property type="entry name" value="TF_EnY2_sf"/>
</dbReference>
<dbReference type="InterPro" id="IPR018783">
    <property type="entry name" value="TF_ENY2"/>
</dbReference>
<comment type="subunit">
    <text evidence="1">Component of the nuclear pore complex (NPC)-associated TREX-2 complex (transcription and export complex 2). Component of the SAGA transcription coactivator-HAT complex. Within the SAGA complex, participates to a subcomplex of SAGA called the DUB module (deubiquitination module).</text>
</comment>
<reference evidence="2 3" key="1">
    <citation type="submission" date="2024-08" db="EMBL/GenBank/DDBJ databases">
        <authorList>
            <person name="Cucini C."/>
            <person name="Frati F."/>
        </authorList>
    </citation>
    <scope>NUCLEOTIDE SEQUENCE [LARGE SCALE GENOMIC DNA]</scope>
</reference>
<sequence>MESKEASDIRLLMNDVLVKNGEAGRLKDLLTKLLMESGWKDEINLMCRNFIQERGVDNITTDDIVNEVTPAARAKVPAEVKKVLLDRIRTALLKEIEDRDKENGS</sequence>
<dbReference type="Gene3D" id="1.10.246.140">
    <property type="match status" value="1"/>
</dbReference>
<keyword evidence="1" id="KW-0509">mRNA transport</keyword>
<gene>
    <name evidence="2" type="ORF">ODALV1_LOCUS9610</name>
</gene>
<dbReference type="HAMAP" id="MF_03046">
    <property type="entry name" value="ENY2_Sus1"/>
    <property type="match status" value="1"/>
</dbReference>
<evidence type="ECO:0000313" key="3">
    <source>
        <dbReference type="Proteomes" id="UP001642540"/>
    </source>
</evidence>
<keyword evidence="3" id="KW-1185">Reference proteome</keyword>
<evidence type="ECO:0000256" key="1">
    <source>
        <dbReference type="HAMAP-Rule" id="MF_03046"/>
    </source>
</evidence>
<name>A0ABP1QDP0_9HEXA</name>
<dbReference type="Pfam" id="PF10163">
    <property type="entry name" value="EnY2"/>
    <property type="match status" value="1"/>
</dbReference>
<keyword evidence="1" id="KW-0813">Transport</keyword>
<keyword evidence="1" id="KW-0653">Protein transport</keyword>
<comment type="function">
    <text evidence="1">Involved in mRNA export coupled transcription activation by association with both the TREX-2 and the SAGA complexes. The transcription regulatory histone acetylation (HAT) complex SAGA is a multiprotein complex that activates transcription by remodeling chromatin and mediating histone acetylation and deubiquitination. Within the SAGA complex, participates to a subcomplex that specifically deubiquitinates histones. The SAGA complex is recruited to specific gene promoters by activators, where it is required for transcription. The TREX-2 complex functions in docking export-competent ribonucleoprotein particles (mRNPs) to the nuclear entrance of the nuclear pore complex (nuclear basket). TREX-2 participates in mRNA export and accurate chromatin positioning in the nucleus by tethering genes to the nuclear periphery.</text>
</comment>
<keyword evidence="1" id="KW-0156">Chromatin regulator</keyword>
<keyword evidence="1" id="KW-0804">Transcription</keyword>
<dbReference type="Proteomes" id="UP001642540">
    <property type="component" value="Unassembled WGS sequence"/>
</dbReference>
<keyword evidence="1" id="KW-0010">Activator</keyword>
<dbReference type="EMBL" id="CAXLJM020000028">
    <property type="protein sequence ID" value="CAL8097293.1"/>
    <property type="molecule type" value="Genomic_DNA"/>
</dbReference>
<accession>A0ABP1QDP0</accession>
<protein>
    <recommendedName>
        <fullName evidence="1">Transcription and mRNA export factor ENY2</fullName>
    </recommendedName>
    <alternativeName>
        <fullName evidence="1">Enhancer of yellow 2 transcription factor homolog</fullName>
    </alternativeName>
</protein>
<keyword evidence="1" id="KW-0805">Transcription regulation</keyword>
<keyword evidence="1" id="KW-0811">Translocation</keyword>
<comment type="caution">
    <text evidence="2">The sequence shown here is derived from an EMBL/GenBank/DDBJ whole genome shotgun (WGS) entry which is preliminary data.</text>
</comment>
<comment type="subcellular location">
    <subcellularLocation>
        <location evidence="1">Nucleus</location>
        <location evidence="1">Nucleoplasm</location>
    </subcellularLocation>
</comment>
<evidence type="ECO:0000313" key="2">
    <source>
        <dbReference type="EMBL" id="CAL8097293.1"/>
    </source>
</evidence>
<dbReference type="PANTHER" id="PTHR12514">
    <property type="entry name" value="ENHANCER OF YELLOW 2 TRANSCRIPTION FACTOR"/>
    <property type="match status" value="1"/>
</dbReference>
<organism evidence="2 3">
    <name type="scientific">Orchesella dallaii</name>
    <dbReference type="NCBI Taxonomy" id="48710"/>
    <lineage>
        <taxon>Eukaryota</taxon>
        <taxon>Metazoa</taxon>
        <taxon>Ecdysozoa</taxon>
        <taxon>Arthropoda</taxon>
        <taxon>Hexapoda</taxon>
        <taxon>Collembola</taxon>
        <taxon>Entomobryomorpha</taxon>
        <taxon>Entomobryoidea</taxon>
        <taxon>Orchesellidae</taxon>
        <taxon>Orchesellinae</taxon>
        <taxon>Orchesella</taxon>
    </lineage>
</organism>